<dbReference type="GO" id="GO:0005509">
    <property type="term" value="F:calcium ion binding"/>
    <property type="evidence" value="ECO:0007669"/>
    <property type="project" value="InterPro"/>
</dbReference>
<evidence type="ECO:0000256" key="9">
    <source>
        <dbReference type="ARBA" id="ARBA00023136"/>
    </source>
</evidence>
<dbReference type="InterPro" id="IPR036179">
    <property type="entry name" value="Ig-like_dom_sf"/>
</dbReference>
<dbReference type="PROSITE" id="PS51820">
    <property type="entry name" value="PA14"/>
    <property type="match status" value="1"/>
</dbReference>
<dbReference type="GO" id="GO:0016342">
    <property type="term" value="C:catenin complex"/>
    <property type="evidence" value="ECO:0007669"/>
    <property type="project" value="TreeGrafter"/>
</dbReference>
<dbReference type="InterPro" id="IPR003599">
    <property type="entry name" value="Ig_sub"/>
</dbReference>
<proteinExistence type="predicted"/>
<keyword evidence="3" id="KW-0812">Transmembrane</keyword>
<evidence type="ECO:0000256" key="3">
    <source>
        <dbReference type="ARBA" id="ARBA00022692"/>
    </source>
</evidence>
<dbReference type="SUPFAM" id="SSF48726">
    <property type="entry name" value="Immunoglobulin"/>
    <property type="match status" value="1"/>
</dbReference>
<comment type="caution">
    <text evidence="17">The sequence shown here is derived from an EMBL/GenBank/DDBJ whole genome shotgun (WGS) entry which is preliminary data.</text>
</comment>
<feature type="domain" description="Cadherin" evidence="13">
    <location>
        <begin position="1131"/>
        <end position="1221"/>
    </location>
</feature>
<keyword evidence="8" id="KW-1133">Transmembrane helix</keyword>
<name>A0A851GBL9_9BACT</name>
<dbReference type="InterPro" id="IPR046255">
    <property type="entry name" value="DUF6288"/>
</dbReference>
<evidence type="ECO:0000256" key="1">
    <source>
        <dbReference type="ARBA" id="ARBA00004167"/>
    </source>
</evidence>
<keyword evidence="4" id="KW-0732">Signal</keyword>
<dbReference type="Proteomes" id="UP000557872">
    <property type="component" value="Unassembled WGS sequence"/>
</dbReference>
<organism evidence="17 18">
    <name type="scientific">Oceaniferula marina</name>
    <dbReference type="NCBI Taxonomy" id="2748318"/>
    <lineage>
        <taxon>Bacteria</taxon>
        <taxon>Pseudomonadati</taxon>
        <taxon>Verrucomicrobiota</taxon>
        <taxon>Verrucomicrobiia</taxon>
        <taxon>Verrucomicrobiales</taxon>
        <taxon>Verrucomicrobiaceae</taxon>
        <taxon>Oceaniferula</taxon>
    </lineage>
</organism>
<dbReference type="Gene3D" id="3.90.182.10">
    <property type="entry name" value="Toxin - Anthrax Protective Antigen,domain 1"/>
    <property type="match status" value="1"/>
</dbReference>
<dbReference type="InterPro" id="IPR013783">
    <property type="entry name" value="Ig-like_fold"/>
</dbReference>
<dbReference type="InterPro" id="IPR011658">
    <property type="entry name" value="PA14_dom"/>
</dbReference>
<dbReference type="FunFam" id="2.60.40.60:FF:000032">
    <property type="entry name" value="FAT atypical cadherin 1"/>
    <property type="match status" value="1"/>
</dbReference>
<dbReference type="SMART" id="SM00758">
    <property type="entry name" value="PA14"/>
    <property type="match status" value="1"/>
</dbReference>
<dbReference type="CDD" id="cd00063">
    <property type="entry name" value="FN3"/>
    <property type="match status" value="1"/>
</dbReference>
<dbReference type="Pfam" id="PF19805">
    <property type="entry name" value="DUF6288"/>
    <property type="match status" value="1"/>
</dbReference>
<dbReference type="Pfam" id="PF05345">
    <property type="entry name" value="He_PIG"/>
    <property type="match status" value="2"/>
</dbReference>
<keyword evidence="18" id="KW-1185">Reference proteome</keyword>
<dbReference type="NCBIfam" id="NF012211">
    <property type="entry name" value="tand_rpt_95"/>
    <property type="match status" value="1"/>
</dbReference>
<keyword evidence="2" id="KW-0245">EGF-like domain</keyword>
<accession>A0A851GBL9</accession>
<dbReference type="GO" id="GO:0008013">
    <property type="term" value="F:beta-catenin binding"/>
    <property type="evidence" value="ECO:0007669"/>
    <property type="project" value="TreeGrafter"/>
</dbReference>
<dbReference type="PANTHER" id="PTHR24027">
    <property type="entry name" value="CADHERIN-23"/>
    <property type="match status" value="1"/>
</dbReference>
<keyword evidence="7" id="KW-0130">Cell adhesion</keyword>
<evidence type="ECO:0000313" key="18">
    <source>
        <dbReference type="Proteomes" id="UP000557872"/>
    </source>
</evidence>
<evidence type="ECO:0000313" key="17">
    <source>
        <dbReference type="EMBL" id="NWK55003.1"/>
    </source>
</evidence>
<keyword evidence="6" id="KW-0106">Calcium</keyword>
<feature type="domain" description="Cadherin" evidence="13">
    <location>
        <begin position="2091"/>
        <end position="2191"/>
    </location>
</feature>
<evidence type="ECO:0000256" key="7">
    <source>
        <dbReference type="ARBA" id="ARBA00022889"/>
    </source>
</evidence>
<dbReference type="Gene3D" id="2.60.40.60">
    <property type="entry name" value="Cadherins"/>
    <property type="match status" value="6"/>
</dbReference>
<dbReference type="SUPFAM" id="SSF49265">
    <property type="entry name" value="Fibronectin type III"/>
    <property type="match status" value="1"/>
</dbReference>
<dbReference type="PANTHER" id="PTHR24027:SF438">
    <property type="entry name" value="CADHERIN 23"/>
    <property type="match status" value="1"/>
</dbReference>
<dbReference type="InterPro" id="IPR002126">
    <property type="entry name" value="Cadherin-like_dom"/>
</dbReference>
<evidence type="ECO:0000256" key="6">
    <source>
        <dbReference type="ARBA" id="ARBA00022837"/>
    </source>
</evidence>
<evidence type="ECO:0000256" key="11">
    <source>
        <dbReference type="ARBA" id="ARBA00023180"/>
    </source>
</evidence>
<dbReference type="SMART" id="SM00112">
    <property type="entry name" value="CA"/>
    <property type="match status" value="6"/>
</dbReference>
<dbReference type="PROSITE" id="PS50268">
    <property type="entry name" value="CADHERIN_2"/>
    <property type="match status" value="6"/>
</dbReference>
<evidence type="ECO:0000256" key="8">
    <source>
        <dbReference type="ARBA" id="ARBA00022989"/>
    </source>
</evidence>
<dbReference type="Gene3D" id="2.60.40.10">
    <property type="entry name" value="Immunoglobulins"/>
    <property type="match status" value="5"/>
</dbReference>
<dbReference type="GO" id="GO:0045296">
    <property type="term" value="F:cadherin binding"/>
    <property type="evidence" value="ECO:0007669"/>
    <property type="project" value="TreeGrafter"/>
</dbReference>
<dbReference type="SMART" id="SM00408">
    <property type="entry name" value="IGc2"/>
    <property type="match status" value="1"/>
</dbReference>
<comment type="subcellular location">
    <subcellularLocation>
        <location evidence="1">Membrane</location>
        <topology evidence="1">Single-pass membrane protein</topology>
    </subcellularLocation>
</comment>
<sequence length="2570" mass="267491">MAVFPAHASDDNDWWSMGPVGGSFQVQSGTSYIAVREVESGGPADLAGVQVGDFIMGGYGKAFLTTGSSTSGYKGAPQGFANAIERAESSDGAMPLTLLRPGVGSVEVTVNLPVLGSFGPAYPLGSAKFDGIYQQATLKIHENIEGTSNGDVGYMSGFYGIVLLADPHWNDTTGDKPYRLSIDKLRDRAVAVLDAAVVNPVEATNLDGTPNDGSENDSNPNDQSYVSVGLENWGLSTWAMFLAEYRAKTGDTSVDTSVQRAADLLAGRIQTWQQPPYGGSNGPTKVGLMGHGGVGGDYPHIGYSGINIINAHAMTAMAMLKTAGATIDDVKMQASWNWVKSTTNTDGNVGYAWKQGGYDSSGRTAGVAFAMSSYGGLDAADEAVLTTMKDYISREWQRMQHTHAYTVGGTQFYQFVLPYLTDRDQRFIMENQKMFYHFHRTTTDALRYFGGRENNGGDGYVNTGRVAYAGVAMAQAVASGNLTTISSVDRSRIHADFQSPFLTWPTIDARHVEIDALAQAFSVDITDYQGVSILPADYSASWTHISGPATATFTSANTADTTVNFPQDGTYRIQLEVVSGGYTLTEPVDIVVDTSGGPVLTPPSIVTEPTPQSTTLGGSATMSVVVDGDGPFLYEWFLEGKSLGVNSSSTLNLSNVSGGYVGNYQCVVTHPAGTLTSATASLTVTDAGILAQGGLWRDQFDGISGTTVADLTNHSSFPRFSTFAEFLTAAESAREIGDNYGSRWTGWLTPDVTGDYIFYLAADYSSELWLSTDAQPANKVLIHSQVNTLSRDWDAAGQSVAITLTAGQSYYIEVLHKENTGSDYCGVAWQKPGEDVPVDGSEPIPGQYLSCFTGGVHDTSIVLPPVFDRTSYVWTLDETANTGSVVGTVSATDSSTPLTYAITSGNTNGAFTINSSTGEISLVNALDFEVTPSYSLTIQATNSISLIGQVTATVAVNDIYDAQLIVNTNFEDADGFTGYSGHGTLTTNTDNLGAQWSTADDARIWNMSGLAPSGEQCLVLGVVNTSNSVELEIPGTDHGVSSVTFDYAAFSSSTNATTKLYYRVDGGAWVEAWSVTMNGMVPDWQVKPWPWVTVDINQAGDVDLKFETTGTKGILIDTIRVKDNRPNLPPVANDSSLSIFETVDIGTSVGIVDGSDPNAGDPLSYAITGGNTGNAFAIHATTGEITLVSSLDYDVQSQYQLSVSVTDTLGLSDTATVTINVDPNLIGLVDIFYGNEIYDGVSYVNGWSEVTGGHVSESLNGTELNRNQDSGNGATWLEGVSSSTDAATTTWNTANHGDWTWEARIRVHDSPNGFALWLGTGLGVAIVEIYNDRTQDSGNQTFNVAHTNNDGAYHVWRVANDSAASKYHVWRDGVLLTPVGGVGYDSTSDDDRMIIGDTTSGTFGNSHHIDIDYIAYDQSGVYSPPVNNSAPAWNTHPVNEIAAMEDAAFSATLSDDVSDADSDPLSFSKVSGPAWLAINSDGTLSGVPANSDVGNNSWIIEVSDGTASPVQATLNITVINSNDPPLVNDHSASITENVANGTAVVTVAASDPDVGDSLTYAITAGNIGGAFAIDTNGSITTAAAIDYESVSSYSLTVTVTDSSSATDEATVTVTVTNENEAPSAVDNSASVQDDLTIGASVVTVVASDPDTGDSLSYAITAGNTGGAFAIDSSGIITTTTTLDAATTSSYTLTVTVTDSGNLTDIATVSIAVTAANNDPVFVSDPIIGGEGMLFVAYTGTLAGSASDADAGDNLTYSKISGPAWLSIAADGTLTGTPTSTDGGLNTFTVEVSDGNGGSAQAVLTITVAEAGVVYFDDFESYDVENPSDFSVGGTASGNWTASNTASNATRTFNTSNYGGSRLWISNVDGTRITSDGIEVGADAHYTMSVVMLTETATAGRTLNANYDILVGQDAASAVSIVGGPQAVVTEGDDWQTPDSKSDHVFTHSFQTGTLNPGDKVFLRYERVGTLSSGGWFGVDDVQLTLDGRNSAPTVNDDTFTVAENAGPGIAVGTVSASDPNVNDTLVYSITAGNAGGEFTIDAQSGAMTTTSPLDYEMTGSYALTVTVTDGGGVADTADITVNVSDVNEAPVAADSSGSLTEDSMIGAAVATVAASDVDAGDSLSFAITAGNTGNAFAIDSSGNITTTTPLDYETQSSYTLTVTVTDTGLLTDTATVDVTVTDVVETTAPVVSTGSAGNFTQTSADLSYTVSDDGGEAPTVTLYYGETDGGTTPGNWASSAGQGVRAIGGHTASLSGLTEGTTYYFTVHASNSAGEVWGSSGSFTTEADTSPKLVRTTISGVTNGSWTTVNLGQSYNSAVIIATPIYPDTTTAPVVTRITNVSGSSFDLKVDRADGLSDAMTIDVSIIAVEEGVYTQATDGVTMEAVKYTSTVTADNNSWVGEAQTYQNTYTAPVVVGQVMSANDANWSVFWSMGNSRTVPASASALNVGKHVGEDPNTTRANETIGYIVIESGSGTINGVAYEAALGGDSVRGFGNSSSPYTYTLSGGLSTVSSAAASISGMDGGNGAWAVLSGSPALTTTSIGLHALEDQLNDSELSHTTTQVGYIVFE</sequence>
<reference evidence="17 18" key="1">
    <citation type="submission" date="2020-07" db="EMBL/GenBank/DDBJ databases">
        <title>Roseicoccus Jingziensis gen. nov., sp. nov., isolated from coastal seawater.</title>
        <authorList>
            <person name="Feng X."/>
        </authorList>
    </citation>
    <scope>NUCLEOTIDE SEQUENCE [LARGE SCALE GENOMIC DNA]</scope>
    <source>
        <strain evidence="17 18">N1E253</strain>
    </source>
</reference>
<dbReference type="RefSeq" id="WP_178931548.1">
    <property type="nucleotide sequence ID" value="NZ_JACBAZ010000002.1"/>
</dbReference>
<dbReference type="InterPro" id="IPR007110">
    <property type="entry name" value="Ig-like_dom"/>
</dbReference>
<protein>
    <submittedName>
        <fullName evidence="17">Cadherin domain-containing protein</fullName>
    </submittedName>
</protein>
<dbReference type="Pfam" id="PF13927">
    <property type="entry name" value="Ig_3"/>
    <property type="match status" value="1"/>
</dbReference>
<evidence type="ECO:0000259" key="15">
    <source>
        <dbReference type="PROSITE" id="PS50853"/>
    </source>
</evidence>
<dbReference type="SUPFAM" id="SSF49313">
    <property type="entry name" value="Cadherin-like"/>
    <property type="match status" value="8"/>
</dbReference>
<feature type="domain" description="Cadherin" evidence="13">
    <location>
        <begin position="1993"/>
        <end position="2092"/>
    </location>
</feature>
<feature type="domain" description="Cadherin" evidence="13">
    <location>
        <begin position="1526"/>
        <end position="1624"/>
    </location>
</feature>
<dbReference type="CDD" id="cd00096">
    <property type="entry name" value="Ig"/>
    <property type="match status" value="1"/>
</dbReference>
<feature type="domain" description="Ig-like" evidence="14">
    <location>
        <begin position="603"/>
        <end position="683"/>
    </location>
</feature>
<keyword evidence="5" id="KW-0677">Repeat</keyword>
<dbReference type="PROSITE" id="PS50835">
    <property type="entry name" value="IG_LIKE"/>
    <property type="match status" value="1"/>
</dbReference>
<feature type="domain" description="PA14" evidence="16">
    <location>
        <begin position="690"/>
        <end position="848"/>
    </location>
</feature>
<feature type="compositionally biased region" description="Polar residues" evidence="12">
    <location>
        <begin position="206"/>
        <end position="225"/>
    </location>
</feature>
<evidence type="ECO:0000256" key="4">
    <source>
        <dbReference type="ARBA" id="ARBA00022729"/>
    </source>
</evidence>
<dbReference type="EMBL" id="JACBAZ010000002">
    <property type="protein sequence ID" value="NWK55003.1"/>
    <property type="molecule type" value="Genomic_DNA"/>
</dbReference>
<gene>
    <name evidence="17" type="ORF">HW115_05245</name>
</gene>
<feature type="region of interest" description="Disordered" evidence="12">
    <location>
        <begin position="203"/>
        <end position="225"/>
    </location>
</feature>
<dbReference type="GO" id="GO:0016477">
    <property type="term" value="P:cell migration"/>
    <property type="evidence" value="ECO:0007669"/>
    <property type="project" value="TreeGrafter"/>
</dbReference>
<evidence type="ECO:0000259" key="16">
    <source>
        <dbReference type="PROSITE" id="PS51820"/>
    </source>
</evidence>
<dbReference type="Pfam" id="PF07691">
    <property type="entry name" value="PA14"/>
    <property type="match status" value="1"/>
</dbReference>
<evidence type="ECO:0000259" key="14">
    <source>
        <dbReference type="PROSITE" id="PS50835"/>
    </source>
</evidence>
<dbReference type="PRINTS" id="PR00205">
    <property type="entry name" value="CADHERIN"/>
</dbReference>
<dbReference type="CDD" id="cd11304">
    <property type="entry name" value="Cadherin_repeat"/>
    <property type="match status" value="6"/>
</dbReference>
<dbReference type="InterPro" id="IPR015919">
    <property type="entry name" value="Cadherin-like_sf"/>
</dbReference>
<dbReference type="Pfam" id="PF00028">
    <property type="entry name" value="Cadherin"/>
    <property type="match status" value="6"/>
</dbReference>
<feature type="domain" description="Fibronectin type-III" evidence="15">
    <location>
        <begin position="2188"/>
        <end position="2288"/>
    </location>
</feature>
<evidence type="ECO:0000256" key="12">
    <source>
        <dbReference type="SAM" id="MobiDB-lite"/>
    </source>
</evidence>
<dbReference type="FunFam" id="2.60.40.60:FF:000058">
    <property type="entry name" value="FAT atypical cadherin 3"/>
    <property type="match status" value="1"/>
</dbReference>
<dbReference type="InterPro" id="IPR039808">
    <property type="entry name" value="Cadherin"/>
</dbReference>
<dbReference type="InterPro" id="IPR003961">
    <property type="entry name" value="FN3_dom"/>
</dbReference>
<evidence type="ECO:0000256" key="10">
    <source>
        <dbReference type="ARBA" id="ARBA00023157"/>
    </source>
</evidence>
<evidence type="ECO:0000256" key="5">
    <source>
        <dbReference type="ARBA" id="ARBA00022737"/>
    </source>
</evidence>
<evidence type="ECO:0000259" key="13">
    <source>
        <dbReference type="PROSITE" id="PS50268"/>
    </source>
</evidence>
<feature type="domain" description="Cadherin" evidence="13">
    <location>
        <begin position="868"/>
        <end position="970"/>
    </location>
</feature>
<keyword evidence="10" id="KW-1015">Disulfide bond</keyword>
<dbReference type="InterPro" id="IPR037524">
    <property type="entry name" value="PA14/GLEYA"/>
</dbReference>
<keyword evidence="9" id="KW-0472">Membrane</keyword>
<dbReference type="InterPro" id="IPR006644">
    <property type="entry name" value="Cadg"/>
</dbReference>
<evidence type="ECO:0000256" key="2">
    <source>
        <dbReference type="ARBA" id="ARBA00022536"/>
    </source>
</evidence>
<dbReference type="InterPro" id="IPR003598">
    <property type="entry name" value="Ig_sub2"/>
</dbReference>
<keyword evidence="11" id="KW-0325">Glycoprotein</keyword>
<dbReference type="InterPro" id="IPR036116">
    <property type="entry name" value="FN3_sf"/>
</dbReference>
<feature type="domain" description="Cadherin" evidence="13">
    <location>
        <begin position="1623"/>
        <end position="1721"/>
    </location>
</feature>
<dbReference type="SMART" id="SM00409">
    <property type="entry name" value="IG"/>
    <property type="match status" value="1"/>
</dbReference>
<dbReference type="PROSITE" id="PS50853">
    <property type="entry name" value="FN3"/>
    <property type="match status" value="1"/>
</dbReference>
<dbReference type="SMART" id="SM00736">
    <property type="entry name" value="CADG"/>
    <property type="match status" value="6"/>
</dbReference>
<dbReference type="GO" id="GO:0007156">
    <property type="term" value="P:homophilic cell adhesion via plasma membrane adhesion molecules"/>
    <property type="evidence" value="ECO:0007669"/>
    <property type="project" value="InterPro"/>
</dbReference>